<dbReference type="RefSeq" id="XP_006695817.1">
    <property type="nucleotide sequence ID" value="XM_006695754.1"/>
</dbReference>
<dbReference type="HOGENOM" id="CLU_093929_0_0_1"/>
<dbReference type="EMBL" id="GL988045">
    <property type="protein sequence ID" value="EGS18872.1"/>
    <property type="molecule type" value="Genomic_DNA"/>
</dbReference>
<proteinExistence type="predicted"/>
<dbReference type="OMA" id="YEPIFTI"/>
<reference evidence="2 3" key="1">
    <citation type="journal article" date="2011" name="Cell">
        <title>Insight into structure and assembly of the nuclear pore complex by utilizing the genome of a eukaryotic thermophile.</title>
        <authorList>
            <person name="Amlacher S."/>
            <person name="Sarges P."/>
            <person name="Flemming D."/>
            <person name="van Noort V."/>
            <person name="Kunze R."/>
            <person name="Devos D.P."/>
            <person name="Arumugam M."/>
            <person name="Bork P."/>
            <person name="Hurt E."/>
        </authorList>
    </citation>
    <scope>NUCLEOTIDE SEQUENCE [LARGE SCALE GENOMIC DNA]</scope>
    <source>
        <strain evidence="3">DSM 1495 / CBS 144.50 / IMI 039719</strain>
    </source>
</reference>
<dbReference type="KEGG" id="cthr:CTHT_0054840"/>
<organism evidence="3">
    <name type="scientific">Chaetomium thermophilum (strain DSM 1495 / CBS 144.50 / IMI 039719)</name>
    <name type="common">Thermochaetoides thermophila</name>
    <dbReference type="NCBI Taxonomy" id="759272"/>
    <lineage>
        <taxon>Eukaryota</taxon>
        <taxon>Fungi</taxon>
        <taxon>Dikarya</taxon>
        <taxon>Ascomycota</taxon>
        <taxon>Pezizomycotina</taxon>
        <taxon>Sordariomycetes</taxon>
        <taxon>Sordariomycetidae</taxon>
        <taxon>Sordariales</taxon>
        <taxon>Chaetomiaceae</taxon>
        <taxon>Thermochaetoides</taxon>
    </lineage>
</organism>
<feature type="signal peptide" evidence="1">
    <location>
        <begin position="1"/>
        <end position="17"/>
    </location>
</feature>
<dbReference type="GeneID" id="18259522"/>
<dbReference type="AlphaFoldDB" id="G0SBU6"/>
<dbReference type="Proteomes" id="UP000008066">
    <property type="component" value="Unassembled WGS sequence"/>
</dbReference>
<protein>
    <submittedName>
        <fullName evidence="2">Uncharacterized protein</fullName>
    </submittedName>
</protein>
<evidence type="ECO:0000313" key="2">
    <source>
        <dbReference type="EMBL" id="EGS18872.1"/>
    </source>
</evidence>
<dbReference type="eggNOG" id="ENOG502RJWF">
    <property type="taxonomic scope" value="Eukaryota"/>
</dbReference>
<sequence>MQLLAFLPVLLASSGLASPVCRNVNQPIYTLRLASPEPSLHNRPLTITNNSTLGVSASPEVKDEVHFYTVVNPTTGLAELHTSSPVNDATLTLIGSNGVLDFTPLKNPAAVTVPVGTTVDWTSFELDEGTPGEGTVKYVGKEGRWVMFPEGDEWELKWRSADAWTIETYIPVQVVYELVKEQN</sequence>
<evidence type="ECO:0000313" key="3">
    <source>
        <dbReference type="Proteomes" id="UP000008066"/>
    </source>
</evidence>
<evidence type="ECO:0000256" key="1">
    <source>
        <dbReference type="SAM" id="SignalP"/>
    </source>
</evidence>
<gene>
    <name evidence="2" type="ORF">CTHT_0054840</name>
</gene>
<accession>G0SBU6</accession>
<dbReference type="OrthoDB" id="5199481at2759"/>
<keyword evidence="1" id="KW-0732">Signal</keyword>
<keyword evidence="3" id="KW-1185">Reference proteome</keyword>
<feature type="chain" id="PRO_5003409037" evidence="1">
    <location>
        <begin position="18"/>
        <end position="183"/>
    </location>
</feature>
<name>G0SBU6_CHATD</name>